<reference evidence="2 3" key="1">
    <citation type="journal article" date="2016" name="Nat. Commun.">
        <title>Thousands of microbial genomes shed light on interconnected biogeochemical processes in an aquifer system.</title>
        <authorList>
            <person name="Anantharaman K."/>
            <person name="Brown C.T."/>
            <person name="Hug L.A."/>
            <person name="Sharon I."/>
            <person name="Castelle C.J."/>
            <person name="Probst A.J."/>
            <person name="Thomas B.C."/>
            <person name="Singh A."/>
            <person name="Wilkins M.J."/>
            <person name="Karaoz U."/>
            <person name="Brodie E.L."/>
            <person name="Williams K.H."/>
            <person name="Hubbard S.S."/>
            <person name="Banfield J.F."/>
        </authorList>
    </citation>
    <scope>NUCLEOTIDE SEQUENCE [LARGE SCALE GENOMIC DNA]</scope>
</reference>
<evidence type="ECO:0000313" key="2">
    <source>
        <dbReference type="EMBL" id="OHB03223.1"/>
    </source>
</evidence>
<dbReference type="EMBL" id="MHWD01000025">
    <property type="protein sequence ID" value="OHB03223.1"/>
    <property type="molecule type" value="Genomic_DNA"/>
</dbReference>
<protein>
    <submittedName>
        <fullName evidence="2">Uncharacterized protein</fullName>
    </submittedName>
</protein>
<comment type="caution">
    <text evidence="2">The sequence shown here is derived from an EMBL/GenBank/DDBJ whole genome shotgun (WGS) entry which is preliminary data.</text>
</comment>
<accession>A0A1G2U160</accession>
<dbReference type="Proteomes" id="UP000179283">
    <property type="component" value="Unassembled WGS sequence"/>
</dbReference>
<gene>
    <name evidence="2" type="ORF">A2920_02550</name>
</gene>
<feature type="coiled-coil region" evidence="1">
    <location>
        <begin position="294"/>
        <end position="321"/>
    </location>
</feature>
<organism evidence="2 3">
    <name type="scientific">Candidatus Zambryskibacteria bacterium RIFCSPLOWO2_01_FULL_43_17</name>
    <dbReference type="NCBI Taxonomy" id="1802760"/>
    <lineage>
        <taxon>Bacteria</taxon>
        <taxon>Candidatus Zambryskiibacteriota</taxon>
    </lineage>
</organism>
<keyword evidence="1" id="KW-0175">Coiled coil</keyword>
<evidence type="ECO:0000256" key="1">
    <source>
        <dbReference type="SAM" id="Coils"/>
    </source>
</evidence>
<evidence type="ECO:0000313" key="3">
    <source>
        <dbReference type="Proteomes" id="UP000179283"/>
    </source>
</evidence>
<name>A0A1G2U160_9BACT</name>
<dbReference type="AlphaFoldDB" id="A0A1G2U160"/>
<sequence length="482" mass="54941">MFRTREAPVMPATGRQILRHAEGGEVTQPLYVVNALAVQHHYRALKAAGVKVEETVEFEKNDVFVLTSTELQKILESTDLCISKMLPSARENIEWVWLKSLPEVPVSVKKMVGWVDHFNAEMVKVGEFRGESQEVFAFITHILQSALKREVELRVPHQATVKYTPGGPFRIYVWSSTPDSIQMEYPPDRIWGHVVDCRDSAYVPKKREESVQILDGKYIVAELFPNALYIHHDVVHRGTEGEFRIFAEILRRCVPHLLTPDAFEEHQKAFLKMQQEMQKTALARLVERSVEGRVKRARGTLERAQKLAALKRQEYFEAERALFAAYQDKLDPGVVKRRFLDEFEKLQSGRVAAITGVSVSPDEPPLVTIHTNEIVIKHPVNNKLYLLGRFNVEFGLGDGSIRIVNIDRPYRDGRQVFHHPHIFEEDGKEVCLGNVASELVAYISHFEVEAAAVLAIAFLQTVRGDAGYYNRLEYFPLADAKS</sequence>
<proteinExistence type="predicted"/>